<evidence type="ECO:0000313" key="3">
    <source>
        <dbReference type="EMBL" id="GAA2199962.1"/>
    </source>
</evidence>
<evidence type="ECO:0000313" key="4">
    <source>
        <dbReference type="Proteomes" id="UP001500432"/>
    </source>
</evidence>
<dbReference type="RefSeq" id="WP_344299412.1">
    <property type="nucleotide sequence ID" value="NZ_BAAAQW010000005.1"/>
</dbReference>
<dbReference type="SUPFAM" id="SSF101478">
    <property type="entry name" value="ADP-ribosylglycohydrolase"/>
    <property type="match status" value="1"/>
</dbReference>
<sequence>MNLTPLQNDRAAGTLVAMAAGDALGAGYEFGAPLPDGTPLAMIGGGPFGFAPAEWTDDTSMAVPLAGCLLGQADAVAAGEPVEWTSAVRGWASWAQEAKDVGAQTSAVIAAAQTLVERSAAESKLTAADFTAAAADFLARTGRGAGNGSLMRTAPAALAFVGRPAEELARPAAAASALTHADPDAVDACVLWCAAIRHAVLTGELYVQVGLPLVDPERRALWEERIAVAEASRPRDFRNNGWVVEAFQGAWSAIATTRSAVGPAHLRAALEDAVRGGNDTDTVAAIAGGLLGAAYGISAVPFEWRRRLHGWPGMTALDLQRLGMELARGEGRRPGAWPAAAHFDHSPYVPSSAIDVVEHPADPGVLLGAAPALQRDDYDAVVSLCRVGTEDATVPTADHARFWIIDSAWPEYNAHLEFVLRDAAAAIATFRAEGKRVLLHCVRMESRTPTVAALYGAKVRGVSGLEALDEVRSVLPAASPNRAFMEVLRRA</sequence>
<dbReference type="InterPro" id="IPR005502">
    <property type="entry name" value="Ribosyl_crysJ1"/>
</dbReference>
<dbReference type="Gene3D" id="1.10.4080.10">
    <property type="entry name" value="ADP-ribosylation/Crystallin J1"/>
    <property type="match status" value="1"/>
</dbReference>
<organism evidence="3 4">
    <name type="scientific">Sinomonas flava</name>
    <dbReference type="NCBI Taxonomy" id="496857"/>
    <lineage>
        <taxon>Bacteria</taxon>
        <taxon>Bacillati</taxon>
        <taxon>Actinomycetota</taxon>
        <taxon>Actinomycetes</taxon>
        <taxon>Micrococcales</taxon>
        <taxon>Micrococcaceae</taxon>
        <taxon>Sinomonas</taxon>
    </lineage>
</organism>
<dbReference type="PANTHER" id="PTHR16222:SF24">
    <property type="entry name" value="ADP-RIBOSYLHYDROLASE ARH3"/>
    <property type="match status" value="1"/>
</dbReference>
<keyword evidence="2" id="KW-0378">Hydrolase</keyword>
<keyword evidence="4" id="KW-1185">Reference proteome</keyword>
<evidence type="ECO:0000256" key="2">
    <source>
        <dbReference type="ARBA" id="ARBA00022801"/>
    </source>
</evidence>
<dbReference type="PANTHER" id="PTHR16222">
    <property type="entry name" value="ADP-RIBOSYLGLYCOHYDROLASE"/>
    <property type="match status" value="1"/>
</dbReference>
<dbReference type="Pfam" id="PF03747">
    <property type="entry name" value="ADP_ribosyl_GH"/>
    <property type="match status" value="1"/>
</dbReference>
<dbReference type="Gene3D" id="3.90.190.10">
    <property type="entry name" value="Protein tyrosine phosphatase superfamily"/>
    <property type="match status" value="1"/>
</dbReference>
<accession>A0ABN3BT95</accession>
<dbReference type="SUPFAM" id="SSF52799">
    <property type="entry name" value="(Phosphotyrosine protein) phosphatases II"/>
    <property type="match status" value="1"/>
</dbReference>
<dbReference type="InterPro" id="IPR036705">
    <property type="entry name" value="Ribosyl_crysJ1_sf"/>
</dbReference>
<comment type="caution">
    <text evidence="3">The sequence shown here is derived from an EMBL/GenBank/DDBJ whole genome shotgun (WGS) entry which is preliminary data.</text>
</comment>
<dbReference type="InterPro" id="IPR050792">
    <property type="entry name" value="ADP-ribosylglycohydrolase"/>
</dbReference>
<gene>
    <name evidence="3" type="ORF">GCM10009849_18480</name>
</gene>
<protein>
    <submittedName>
        <fullName evidence="3">ADP-ribosylglycohydrolase family protein</fullName>
    </submittedName>
</protein>
<name>A0ABN3BT95_9MICC</name>
<evidence type="ECO:0000256" key="1">
    <source>
        <dbReference type="ARBA" id="ARBA00010702"/>
    </source>
</evidence>
<proteinExistence type="inferred from homology"/>
<dbReference type="InterPro" id="IPR029021">
    <property type="entry name" value="Prot-tyrosine_phosphatase-like"/>
</dbReference>
<comment type="similarity">
    <text evidence="1">Belongs to the ADP-ribosylglycohydrolase family.</text>
</comment>
<dbReference type="Proteomes" id="UP001500432">
    <property type="component" value="Unassembled WGS sequence"/>
</dbReference>
<dbReference type="EMBL" id="BAAAQW010000005">
    <property type="protein sequence ID" value="GAA2199962.1"/>
    <property type="molecule type" value="Genomic_DNA"/>
</dbReference>
<reference evidence="3 4" key="1">
    <citation type="journal article" date="2019" name="Int. J. Syst. Evol. Microbiol.">
        <title>The Global Catalogue of Microorganisms (GCM) 10K type strain sequencing project: providing services to taxonomists for standard genome sequencing and annotation.</title>
        <authorList>
            <consortium name="The Broad Institute Genomics Platform"/>
            <consortium name="The Broad Institute Genome Sequencing Center for Infectious Disease"/>
            <person name="Wu L."/>
            <person name="Ma J."/>
        </authorList>
    </citation>
    <scope>NUCLEOTIDE SEQUENCE [LARGE SCALE GENOMIC DNA]</scope>
    <source>
        <strain evidence="3 4">JCM 16034</strain>
    </source>
</reference>